<feature type="region of interest" description="Disordered" evidence="19">
    <location>
        <begin position="551"/>
        <end position="582"/>
    </location>
</feature>
<dbReference type="SUPFAM" id="SSF50978">
    <property type="entry name" value="WD40 repeat-like"/>
    <property type="match status" value="1"/>
</dbReference>
<evidence type="ECO:0000256" key="18">
    <source>
        <dbReference type="SAM" id="Coils"/>
    </source>
</evidence>
<keyword evidence="6 17" id="KW-0853">WD repeat</keyword>
<evidence type="ECO:0000259" key="21">
    <source>
        <dbReference type="Pfam" id="PF04494"/>
    </source>
</evidence>
<dbReference type="GO" id="GO:0005669">
    <property type="term" value="C:transcription factor TFIID complex"/>
    <property type="evidence" value="ECO:0007669"/>
    <property type="project" value="TreeGrafter"/>
</dbReference>
<feature type="region of interest" description="Disordered" evidence="19">
    <location>
        <begin position="1"/>
        <end position="87"/>
    </location>
</feature>
<dbReference type="Gene3D" id="1.25.40.500">
    <property type="entry name" value="TFIID subunit TAF5, NTD2 domain"/>
    <property type="match status" value="1"/>
</dbReference>
<evidence type="ECO:0000256" key="13">
    <source>
        <dbReference type="ARBA" id="ARBA00023242"/>
    </source>
</evidence>
<feature type="compositionally biased region" description="Basic and acidic residues" evidence="19">
    <location>
        <begin position="30"/>
        <end position="41"/>
    </location>
</feature>
<organism evidence="22 23">
    <name type="scientific">Lutzomyia longipalpis</name>
    <name type="common">Sand fly</name>
    <dbReference type="NCBI Taxonomy" id="7200"/>
    <lineage>
        <taxon>Eukaryota</taxon>
        <taxon>Metazoa</taxon>
        <taxon>Ecdysozoa</taxon>
        <taxon>Arthropoda</taxon>
        <taxon>Hexapoda</taxon>
        <taxon>Insecta</taxon>
        <taxon>Pterygota</taxon>
        <taxon>Neoptera</taxon>
        <taxon>Endopterygota</taxon>
        <taxon>Diptera</taxon>
        <taxon>Nematocera</taxon>
        <taxon>Psychodoidea</taxon>
        <taxon>Psychodidae</taxon>
        <taxon>Lutzomyia</taxon>
        <taxon>Lutzomyia</taxon>
    </lineage>
</organism>
<dbReference type="EnsemblMetazoa" id="LLOJ004638-RA">
    <property type="protein sequence ID" value="LLOJ004638-PA"/>
    <property type="gene ID" value="LLOJ004638"/>
</dbReference>
<dbReference type="InterPro" id="IPR038273">
    <property type="entry name" value="Ndc80_sf"/>
</dbReference>
<dbReference type="CDD" id="cd00200">
    <property type="entry name" value="WD40"/>
    <property type="match status" value="1"/>
</dbReference>
<dbReference type="InterPro" id="IPR015943">
    <property type="entry name" value="WD40/YVTN_repeat-like_dom_sf"/>
</dbReference>
<protein>
    <recommendedName>
        <fullName evidence="16">Transcription initiation factor TFIID subunit 5</fullName>
    </recommendedName>
</protein>
<dbReference type="GO" id="GO:0000775">
    <property type="term" value="C:chromosome, centromeric region"/>
    <property type="evidence" value="ECO:0007669"/>
    <property type="project" value="UniProtKB-SubCell"/>
</dbReference>
<evidence type="ECO:0000256" key="6">
    <source>
        <dbReference type="ARBA" id="ARBA00022574"/>
    </source>
</evidence>
<evidence type="ECO:0000256" key="4">
    <source>
        <dbReference type="ARBA" id="ARBA00009435"/>
    </source>
</evidence>
<keyword evidence="11 18" id="KW-0175">Coiled coil</keyword>
<keyword evidence="10" id="KW-0805">Transcription regulation</keyword>
<dbReference type="InterPro" id="IPR001680">
    <property type="entry name" value="WD40_rpt"/>
</dbReference>
<dbReference type="GO" id="GO:0016251">
    <property type="term" value="F:RNA polymerase II general transcription initiation factor activity"/>
    <property type="evidence" value="ECO:0007669"/>
    <property type="project" value="TreeGrafter"/>
</dbReference>
<dbReference type="AlphaFoldDB" id="A0A1B0CJD6"/>
<feature type="repeat" description="WD" evidence="17">
    <location>
        <begin position="1065"/>
        <end position="1106"/>
    </location>
</feature>
<dbReference type="Proteomes" id="UP000092461">
    <property type="component" value="Unassembled WGS sequence"/>
</dbReference>
<keyword evidence="12" id="KW-0804">Transcription</keyword>
<evidence type="ECO:0000256" key="11">
    <source>
        <dbReference type="ARBA" id="ARBA00023054"/>
    </source>
</evidence>
<comment type="subcellular location">
    <subcellularLocation>
        <location evidence="2">Chromosome</location>
        <location evidence="2">Centromere</location>
    </subcellularLocation>
    <subcellularLocation>
        <location evidence="1">Nucleus</location>
    </subcellularLocation>
</comment>
<feature type="compositionally biased region" description="Low complexity" evidence="19">
    <location>
        <begin position="51"/>
        <end position="67"/>
    </location>
</feature>
<evidence type="ECO:0000256" key="9">
    <source>
        <dbReference type="ARBA" id="ARBA00022776"/>
    </source>
</evidence>
<keyword evidence="23" id="KW-1185">Reference proteome</keyword>
<dbReference type="InterPro" id="IPR007582">
    <property type="entry name" value="TFIID_NTD2"/>
</dbReference>
<proteinExistence type="inferred from homology"/>
<dbReference type="VEuPathDB" id="VectorBase:LLOJ004638"/>
<dbReference type="GO" id="GO:0051301">
    <property type="term" value="P:cell division"/>
    <property type="evidence" value="ECO:0007669"/>
    <property type="project" value="UniProtKB-KW"/>
</dbReference>
<dbReference type="Gene3D" id="1.10.418.30">
    <property type="entry name" value="Ncd80 complex, Ncd80 subunit"/>
    <property type="match status" value="1"/>
</dbReference>
<dbReference type="InterPro" id="IPR055260">
    <property type="entry name" value="Ndc80_CH"/>
</dbReference>
<dbReference type="PROSITE" id="PS00678">
    <property type="entry name" value="WD_REPEATS_1"/>
    <property type="match status" value="1"/>
</dbReference>
<evidence type="ECO:0000256" key="17">
    <source>
        <dbReference type="PROSITE-ProRule" id="PRU00221"/>
    </source>
</evidence>
<feature type="compositionally biased region" description="Basic and acidic residues" evidence="19">
    <location>
        <begin position="1"/>
        <end position="10"/>
    </location>
</feature>
<comment type="similarity">
    <text evidence="3">Belongs to the NDC80/HEC1 family.</text>
</comment>
<keyword evidence="14" id="KW-0131">Cell cycle</keyword>
<dbReference type="SMART" id="SM00320">
    <property type="entry name" value="WD40"/>
    <property type="match status" value="6"/>
</dbReference>
<dbReference type="CDD" id="cd08044">
    <property type="entry name" value="TAF5_NTD2"/>
    <property type="match status" value="1"/>
</dbReference>
<evidence type="ECO:0000256" key="5">
    <source>
        <dbReference type="ARBA" id="ARBA00022454"/>
    </source>
</evidence>
<keyword evidence="5" id="KW-0158">Chromosome</keyword>
<evidence type="ECO:0000256" key="7">
    <source>
        <dbReference type="ARBA" id="ARBA00022618"/>
    </source>
</evidence>
<dbReference type="GO" id="GO:0006367">
    <property type="term" value="P:transcription initiation at RNA polymerase II promoter"/>
    <property type="evidence" value="ECO:0007669"/>
    <property type="project" value="TreeGrafter"/>
</dbReference>
<feature type="compositionally biased region" description="Basic and acidic residues" evidence="19">
    <location>
        <begin position="849"/>
        <end position="859"/>
    </location>
</feature>
<evidence type="ECO:0000313" key="23">
    <source>
        <dbReference type="Proteomes" id="UP000092461"/>
    </source>
</evidence>
<dbReference type="InterPro" id="IPR020472">
    <property type="entry name" value="WD40_PAC1"/>
</dbReference>
<evidence type="ECO:0000256" key="15">
    <source>
        <dbReference type="ARBA" id="ARBA00023328"/>
    </source>
</evidence>
<evidence type="ECO:0000313" key="22">
    <source>
        <dbReference type="EnsemblMetazoa" id="LLOJ004638-PA"/>
    </source>
</evidence>
<evidence type="ECO:0000256" key="19">
    <source>
        <dbReference type="SAM" id="MobiDB-lite"/>
    </source>
</evidence>
<reference evidence="22" key="1">
    <citation type="submission" date="2020-05" db="UniProtKB">
        <authorList>
            <consortium name="EnsemblMetazoa"/>
        </authorList>
    </citation>
    <scope>IDENTIFICATION</scope>
    <source>
        <strain evidence="22">Jacobina</strain>
    </source>
</reference>
<dbReference type="EMBL" id="AJWK01014499">
    <property type="status" value="NOT_ANNOTATED_CDS"/>
    <property type="molecule type" value="Genomic_DNA"/>
</dbReference>
<dbReference type="SUPFAM" id="SSF160897">
    <property type="entry name" value="Taf5 N-terminal domain-like"/>
    <property type="match status" value="1"/>
</dbReference>
<dbReference type="PROSITE" id="PS50294">
    <property type="entry name" value="WD_REPEATS_REGION"/>
    <property type="match status" value="5"/>
</dbReference>
<sequence length="1240" mass="142318">MRKSRIDDSSGKSQQRQSRIPGPKRSTLGKGDRRSVSEDRGGFSLKKNSMAVPRFSSRPSSASRATPMRTPMRTPLMLGGSTDRKKTPLNDKKWFQDQLTRIFDYIGKIEGLDRNFVSSRNIRLMSIKDFLRIICHLAKFWMPRVNLSNDYVEEIAEILRKMRYPYNFNKSWLKTPNAPHSLNHIVVIISWLLDGVPECRRPVARETLPLECTDFPTRAFAEFFEESVQNAYQMWNDGDDEGAAAIHREITSEYISERFNMPNEVAMKREITKLERECAELQLEADELEAKEDSVEKLKKQLDDKKKQHTKLAEETIKMEKETAMGAQKVADLEKTLMKMREMETNIREKCEQQQKEGLPQKFEQLLMKLGEEKIKHQSMMDLTKRIQLQLPPSFNWNDLTDEAKADLLKNARAVSQKISIEIAEKEMEIIRLKNAIEIQGEIKEKLLKSVESLKEEYSRVEKMLLKNDATAKSNFAIMQERMEMEEGKIAKIQEEIEEKQAEIVQLEAKQEAMLEAFDKDSTQKLDAKRGRLEKYRQTYMRISERLLQSGLFPKPEDLQNNKQEVPSGSKDSEDSNEGTAVQRRKLESFQMASNKTDLLAVLQLLRKYNLKGTEDILRREAQLTDVPETVPGDSDVSSVLAAYKSEGDPEIYETSFMELRNFVAESLDIYKHELAMILYPVLVHMYLELVYNNHEEQAKRLMEKFSAEQEYYYQEDLKRLSMVTKRDQMSGNDLTDTFKSNEFIIRISRDTLSLLKRHLQEKKQSVIMNIVNEHLYFDLYEGVARNKTQCDATAGALTGEAKRQDNKVKVYYGLLKEPDFQSLTAPPEEDDDMDPDAPDKPKKKKPKKDPLLSKKSKSDPNAPPADRMPLPELRDIDKLEKIKALREASKRVNLGPDSLPSVCFYTLLNSAHSVTCAEIAEDSSLLAVGFAESIIRVWSLTPSKLREMKPAEQLKDIDRDADDVLVRMMDDRTAETCRTFHGHSGPVYRCAFSLDRSMMLSCSEDATIRLWSLHTWTCVVVYKGHQFPVWDVRFSPHGHYFVTGSYDKTARLWATDSHQPLRIFIGHLADVDCVQFHPNSNYIATGSSDRTVRLWDCVSGNHVRLMTGHKAPIYSLAFSMCGRFLASGAADHRVHIWDLAHGHLIAAFTTHTNTIHSLCFSRDGTILASGSLDCTLNLWDFTKLCEDISGENVNVSHNPDVRDGEQYLLRSFPTKSSPFLTLHFTRRNLLLAVGMYDSG</sequence>
<keyword evidence="13" id="KW-0539">Nucleus</keyword>
<keyword evidence="7" id="KW-0132">Cell division</keyword>
<feature type="domain" description="TFIID subunit TAF5 NTD2" evidence="21">
    <location>
        <begin position="647"/>
        <end position="776"/>
    </location>
</feature>
<dbReference type="InterPro" id="IPR037264">
    <property type="entry name" value="TFIID_NTD2_sf"/>
</dbReference>
<feature type="domain" description="Kinetochore protein Ndc80 CH" evidence="20">
    <location>
        <begin position="84"/>
        <end position="194"/>
    </location>
</feature>
<feature type="coiled-coil region" evidence="18">
    <location>
        <begin position="444"/>
        <end position="517"/>
    </location>
</feature>
<dbReference type="Gene3D" id="2.130.10.10">
    <property type="entry name" value="YVTN repeat-like/Quinoprotein amine dehydrogenase"/>
    <property type="match status" value="2"/>
</dbReference>
<dbReference type="PANTHER" id="PTHR19879">
    <property type="entry name" value="TRANSCRIPTION INITIATION FACTOR TFIID"/>
    <property type="match status" value="1"/>
</dbReference>
<keyword evidence="15" id="KW-0137">Centromere</keyword>
<feature type="repeat" description="WD" evidence="17">
    <location>
        <begin position="1149"/>
        <end position="1181"/>
    </location>
</feature>
<dbReference type="Pfam" id="PF03801">
    <property type="entry name" value="Ndc80_HEC"/>
    <property type="match status" value="1"/>
</dbReference>
<feature type="repeat" description="WD" evidence="17">
    <location>
        <begin position="1023"/>
        <end position="1064"/>
    </location>
</feature>
<accession>A0A1B0CJD6</accession>
<dbReference type="PROSITE" id="PS50082">
    <property type="entry name" value="WD_REPEATS_2"/>
    <property type="match status" value="5"/>
</dbReference>
<evidence type="ECO:0000256" key="2">
    <source>
        <dbReference type="ARBA" id="ARBA00004584"/>
    </source>
</evidence>
<evidence type="ECO:0000256" key="14">
    <source>
        <dbReference type="ARBA" id="ARBA00023306"/>
    </source>
</evidence>
<evidence type="ECO:0000256" key="12">
    <source>
        <dbReference type="ARBA" id="ARBA00023163"/>
    </source>
</evidence>
<dbReference type="Pfam" id="PF00400">
    <property type="entry name" value="WD40"/>
    <property type="match status" value="5"/>
</dbReference>
<dbReference type="Pfam" id="PF04494">
    <property type="entry name" value="TFIID_NTD2"/>
    <property type="match status" value="1"/>
</dbReference>
<dbReference type="VEuPathDB" id="VectorBase:LLONM1_000284"/>
<comment type="similarity">
    <text evidence="4">Belongs to the WD repeat TAF5 family.</text>
</comment>
<evidence type="ECO:0000256" key="10">
    <source>
        <dbReference type="ARBA" id="ARBA00023015"/>
    </source>
</evidence>
<feature type="compositionally biased region" description="Acidic residues" evidence="19">
    <location>
        <begin position="828"/>
        <end position="837"/>
    </location>
</feature>
<evidence type="ECO:0000256" key="1">
    <source>
        <dbReference type="ARBA" id="ARBA00004123"/>
    </source>
</evidence>
<keyword evidence="8" id="KW-0677">Repeat</keyword>
<feature type="coiled-coil region" evidence="18">
    <location>
        <begin position="264"/>
        <end position="357"/>
    </location>
</feature>
<keyword evidence="9" id="KW-0498">Mitosis</keyword>
<dbReference type="PRINTS" id="PR00320">
    <property type="entry name" value="GPROTEINBRPT"/>
</dbReference>
<evidence type="ECO:0000259" key="20">
    <source>
        <dbReference type="Pfam" id="PF03801"/>
    </source>
</evidence>
<dbReference type="InterPro" id="IPR019775">
    <property type="entry name" value="WD40_repeat_CS"/>
</dbReference>
<evidence type="ECO:0000256" key="8">
    <source>
        <dbReference type="ARBA" id="ARBA00022737"/>
    </source>
</evidence>
<feature type="region of interest" description="Disordered" evidence="19">
    <location>
        <begin position="822"/>
        <end position="874"/>
    </location>
</feature>
<name>A0A1B0CJD6_LUTLO</name>
<evidence type="ECO:0000256" key="3">
    <source>
        <dbReference type="ARBA" id="ARBA00007050"/>
    </source>
</evidence>
<evidence type="ECO:0000256" key="16">
    <source>
        <dbReference type="ARBA" id="ARBA00044130"/>
    </source>
</evidence>
<feature type="repeat" description="WD" evidence="17">
    <location>
        <begin position="981"/>
        <end position="1022"/>
    </location>
</feature>
<dbReference type="PANTHER" id="PTHR19879:SF1">
    <property type="entry name" value="CANNONBALL-RELATED"/>
    <property type="match status" value="1"/>
</dbReference>
<dbReference type="FunFam" id="2.130.10.10:FF:000243">
    <property type="entry name" value="Transcription initiation factor TFIID subunit 5"/>
    <property type="match status" value="1"/>
</dbReference>
<feature type="repeat" description="WD" evidence="17">
    <location>
        <begin position="1107"/>
        <end position="1148"/>
    </location>
</feature>
<dbReference type="InterPro" id="IPR036322">
    <property type="entry name" value="WD40_repeat_dom_sf"/>
</dbReference>